<evidence type="ECO:0000313" key="3">
    <source>
        <dbReference type="Proteomes" id="UP000198882"/>
    </source>
</evidence>
<organism evidence="2 3">
    <name type="scientific">Natronorubrum texcoconense</name>
    <dbReference type="NCBI Taxonomy" id="1095776"/>
    <lineage>
        <taxon>Archaea</taxon>
        <taxon>Methanobacteriati</taxon>
        <taxon>Methanobacteriota</taxon>
        <taxon>Stenosarchaea group</taxon>
        <taxon>Halobacteria</taxon>
        <taxon>Halobacteriales</taxon>
        <taxon>Natrialbaceae</taxon>
        <taxon>Natronorubrum</taxon>
    </lineage>
</organism>
<name>A0A1G8XBJ2_9EURY</name>
<feature type="transmembrane region" description="Helical" evidence="1">
    <location>
        <begin position="64"/>
        <end position="82"/>
    </location>
</feature>
<keyword evidence="1" id="KW-0812">Transmembrane</keyword>
<keyword evidence="3" id="KW-1185">Reference proteome</keyword>
<accession>A0A1G8XBJ2</accession>
<feature type="transmembrane region" description="Helical" evidence="1">
    <location>
        <begin position="21"/>
        <end position="44"/>
    </location>
</feature>
<keyword evidence="1" id="KW-1133">Transmembrane helix</keyword>
<evidence type="ECO:0000313" key="2">
    <source>
        <dbReference type="EMBL" id="SDJ87737.1"/>
    </source>
</evidence>
<protein>
    <submittedName>
        <fullName evidence="2">Uncharacterized protein</fullName>
    </submittedName>
</protein>
<dbReference type="AlphaFoldDB" id="A0A1G8XBJ2"/>
<gene>
    <name evidence="2" type="ORF">SAMN04515672_1686</name>
</gene>
<evidence type="ECO:0000256" key="1">
    <source>
        <dbReference type="SAM" id="Phobius"/>
    </source>
</evidence>
<dbReference type="Proteomes" id="UP000198882">
    <property type="component" value="Unassembled WGS sequence"/>
</dbReference>
<reference evidence="3" key="1">
    <citation type="submission" date="2016-10" db="EMBL/GenBank/DDBJ databases">
        <authorList>
            <person name="Varghese N."/>
            <person name="Submissions S."/>
        </authorList>
    </citation>
    <scope>NUCLEOTIDE SEQUENCE [LARGE SCALE GENOMIC DNA]</scope>
    <source>
        <strain evidence="3">B4,CECT 8067,JCM 17497</strain>
    </source>
</reference>
<proteinExistence type="predicted"/>
<keyword evidence="1" id="KW-0472">Membrane</keyword>
<sequence length="83" mass="9723">MTREQEDLKLRFSVGRFEQDLIFFIMIVQVSLVAMACVATLWTVHMTINAYLSPRNETFMYAGWMLYPIGAIVVVYLLNHLYK</sequence>
<dbReference type="EMBL" id="FNFE01000002">
    <property type="protein sequence ID" value="SDJ87737.1"/>
    <property type="molecule type" value="Genomic_DNA"/>
</dbReference>